<evidence type="ECO:0000313" key="3">
    <source>
        <dbReference type="Proteomes" id="UP000254258"/>
    </source>
</evidence>
<dbReference type="Proteomes" id="UP000254258">
    <property type="component" value="Unassembled WGS sequence"/>
</dbReference>
<gene>
    <name evidence="2" type="ORF">DWU98_19035</name>
</gene>
<sequence length="433" mass="49085">MPSASSENSLHLHIQRTAYAYFECETNHDNGLVLDKDAPHWPASIAATGLALTCYPVAVERSFLTRNEALKRTLATLRFFASSEQTEHKDATGYRGFYYHFLDGKTGKRAWLCELSSVDTAFLIAGALIAAAYFQGDGAQEREVRELADLLYRRVEWNWLLDDSGHIRHGWKTESGVLPFHWEGYDESLLLHVLALGSPTHAVPPETYQAWSSSFSWKKCYDIEYLYSAPLFTHQLSHVWLDLRDIRDDFMRKRNSDYFENSRRATRIQREYAIDNPLGFKDYGEHTWGITASDGPGPKTLTIDGIERQFFDYVGRGAPYGVDDGTLAPWAVAASLPFAPDIVEPAIHHYVHALQLHDVHKYGFRATFNPTFGGEPNCPYGWKSKWHFGLNCGPIVAMIENHRTGMVWELMRSVPTIANGLRKAGFTGGWLAR</sequence>
<dbReference type="PIRSF" id="PIRSF028431">
    <property type="entry name" value="UCP028431"/>
    <property type="match status" value="1"/>
</dbReference>
<name>A0A370WTH1_9GAMM</name>
<organism evidence="2 3">
    <name type="scientific">Dyella monticola</name>
    <dbReference type="NCBI Taxonomy" id="1927958"/>
    <lineage>
        <taxon>Bacteria</taxon>
        <taxon>Pseudomonadati</taxon>
        <taxon>Pseudomonadota</taxon>
        <taxon>Gammaproteobacteria</taxon>
        <taxon>Lysobacterales</taxon>
        <taxon>Rhodanobacteraceae</taxon>
        <taxon>Dyella</taxon>
    </lineage>
</organism>
<proteinExistence type="predicted"/>
<accession>A0A370WTH1</accession>
<dbReference type="AlphaFoldDB" id="A0A370WTH1"/>
<evidence type="ECO:0000259" key="1">
    <source>
        <dbReference type="Pfam" id="PF10091"/>
    </source>
</evidence>
<comment type="caution">
    <text evidence="2">The sequence shown here is derived from an EMBL/GenBank/DDBJ whole genome shotgun (WGS) entry which is preliminary data.</text>
</comment>
<dbReference type="InterPro" id="IPR019282">
    <property type="entry name" value="Glycoamylase-like_cons_dom"/>
</dbReference>
<dbReference type="EMBL" id="QRBE01000015">
    <property type="protein sequence ID" value="RDS79245.1"/>
    <property type="molecule type" value="Genomic_DNA"/>
</dbReference>
<dbReference type="OrthoDB" id="5937621at2"/>
<dbReference type="Pfam" id="PF10091">
    <property type="entry name" value="Glycoamylase"/>
    <property type="match status" value="1"/>
</dbReference>
<protein>
    <recommendedName>
        <fullName evidence="1">Glycoamylase-like domain-containing protein</fullName>
    </recommendedName>
</protein>
<feature type="domain" description="Glycoamylase-like" evidence="1">
    <location>
        <begin position="180"/>
        <end position="414"/>
    </location>
</feature>
<evidence type="ECO:0000313" key="2">
    <source>
        <dbReference type="EMBL" id="RDS79245.1"/>
    </source>
</evidence>
<dbReference type="RefSeq" id="WP_115497175.1">
    <property type="nucleotide sequence ID" value="NZ_QRBE01000015.1"/>
</dbReference>
<dbReference type="InterPro" id="IPR016883">
    <property type="entry name" value="UCP028431"/>
</dbReference>
<reference evidence="2 3" key="1">
    <citation type="submission" date="2018-07" db="EMBL/GenBank/DDBJ databases">
        <title>Dyella monticola sp. nov. and Dyella psychrodurans sp. nov. isolated from monsoon evergreen broad-leaved forest soil of Dinghu Mountain, China.</title>
        <authorList>
            <person name="Gao Z."/>
            <person name="Qiu L."/>
        </authorList>
    </citation>
    <scope>NUCLEOTIDE SEQUENCE [LARGE SCALE GENOMIC DNA]</scope>
    <source>
        <strain evidence="2 3">4G-K06</strain>
    </source>
</reference>
<dbReference type="Gene3D" id="1.50.10.140">
    <property type="match status" value="1"/>
</dbReference>
<keyword evidence="3" id="KW-1185">Reference proteome</keyword>